<proteinExistence type="predicted"/>
<dbReference type="InterPro" id="IPR009010">
    <property type="entry name" value="Asp_de-COase-like_dom_sf"/>
</dbReference>
<keyword evidence="2" id="KW-0479">Metal-binding</keyword>
<dbReference type="PANTHER" id="PTHR43105:SF9">
    <property type="entry name" value="NADPH-FE(3+) OXIDOREDUCTASE SUBUNIT ALPHA"/>
    <property type="match status" value="1"/>
</dbReference>
<evidence type="ECO:0000256" key="5">
    <source>
        <dbReference type="ARBA" id="ARBA00023014"/>
    </source>
</evidence>
<dbReference type="Proteomes" id="UP001596072">
    <property type="component" value="Unassembled WGS sequence"/>
</dbReference>
<organism evidence="7 8">
    <name type="scientific">Nocardioides vastitatis</name>
    <dbReference type="NCBI Taxonomy" id="2568655"/>
    <lineage>
        <taxon>Bacteria</taxon>
        <taxon>Bacillati</taxon>
        <taxon>Actinomycetota</taxon>
        <taxon>Actinomycetes</taxon>
        <taxon>Propionibacteriales</taxon>
        <taxon>Nocardioidaceae</taxon>
        <taxon>Nocardioides</taxon>
    </lineage>
</organism>
<accession>A0ABW0ZBY0</accession>
<dbReference type="InterPro" id="IPR050123">
    <property type="entry name" value="Prok_molybdopt-oxidoreductase"/>
</dbReference>
<dbReference type="InterPro" id="IPR006655">
    <property type="entry name" value="Mopterin_OxRdtase_prok_CS"/>
</dbReference>
<keyword evidence="3" id="KW-0560">Oxidoreductase</keyword>
<dbReference type="InterPro" id="IPR006963">
    <property type="entry name" value="Mopterin_OxRdtase_4Fe-4S_dom"/>
</dbReference>
<dbReference type="Gene3D" id="3.40.50.740">
    <property type="match status" value="2"/>
</dbReference>
<evidence type="ECO:0000259" key="6">
    <source>
        <dbReference type="PROSITE" id="PS51669"/>
    </source>
</evidence>
<evidence type="ECO:0000256" key="4">
    <source>
        <dbReference type="ARBA" id="ARBA00023004"/>
    </source>
</evidence>
<dbReference type="PROSITE" id="PS00490">
    <property type="entry name" value="MOLYBDOPTERIN_PROK_2"/>
    <property type="match status" value="1"/>
</dbReference>
<evidence type="ECO:0000256" key="3">
    <source>
        <dbReference type="ARBA" id="ARBA00023002"/>
    </source>
</evidence>
<evidence type="ECO:0000256" key="1">
    <source>
        <dbReference type="ARBA" id="ARBA00022485"/>
    </source>
</evidence>
<evidence type="ECO:0000313" key="7">
    <source>
        <dbReference type="EMBL" id="MFC5728082.1"/>
    </source>
</evidence>
<dbReference type="Gene3D" id="2.40.40.20">
    <property type="match status" value="1"/>
</dbReference>
<protein>
    <submittedName>
        <fullName evidence="7">Molybdopterin-dependent oxidoreductase</fullName>
    </submittedName>
</protein>
<dbReference type="PROSITE" id="PS51669">
    <property type="entry name" value="4FE4S_MOW_BIS_MGD"/>
    <property type="match status" value="1"/>
</dbReference>
<evidence type="ECO:0000256" key="2">
    <source>
        <dbReference type="ARBA" id="ARBA00022723"/>
    </source>
</evidence>
<dbReference type="SMART" id="SM00926">
    <property type="entry name" value="Molybdop_Fe4S4"/>
    <property type="match status" value="1"/>
</dbReference>
<keyword evidence="4" id="KW-0408">Iron</keyword>
<dbReference type="InterPro" id="IPR006656">
    <property type="entry name" value="Mopterin_OxRdtase"/>
</dbReference>
<evidence type="ECO:0000313" key="8">
    <source>
        <dbReference type="Proteomes" id="UP001596072"/>
    </source>
</evidence>
<dbReference type="SUPFAM" id="SSF50692">
    <property type="entry name" value="ADC-like"/>
    <property type="match status" value="1"/>
</dbReference>
<dbReference type="Pfam" id="PF01568">
    <property type="entry name" value="Molydop_binding"/>
    <property type="match status" value="1"/>
</dbReference>
<dbReference type="Gene3D" id="3.40.228.10">
    <property type="entry name" value="Dimethylsulfoxide Reductase, domain 2"/>
    <property type="match status" value="1"/>
</dbReference>
<name>A0ABW0ZBY0_9ACTN</name>
<dbReference type="Pfam" id="PF04879">
    <property type="entry name" value="Molybdop_Fe4S4"/>
    <property type="match status" value="1"/>
</dbReference>
<dbReference type="Gene3D" id="2.20.25.90">
    <property type="entry name" value="ADC-like domains"/>
    <property type="match status" value="1"/>
</dbReference>
<keyword evidence="5" id="KW-0411">Iron-sulfur</keyword>
<keyword evidence="8" id="KW-1185">Reference proteome</keyword>
<comment type="caution">
    <text evidence="7">The sequence shown here is derived from an EMBL/GenBank/DDBJ whole genome shotgun (WGS) entry which is preliminary data.</text>
</comment>
<sequence length="833" mass="90096">MSHEQPDQLPTDQDWRKTACILCECNCGLEIKVEGRRLAKIRGDKQHPASAGYTCEKPLRLDHYQNGRDRITSPLRRAEDGSYEEVDWDTAINEIAVRLQAIRNEHGGETIFFYAGGGQGNHVPGAYGQSLRAALGSRYYSNALAQEKTGEMWVDGRLYGGHTKGDFEHSEVVLFLGKNPWQSHSFPRSRPVLKEIAADPNRAMIVIDPRRTETADLAEFHLQVRPGTDAWCLAAMLGVLVQEDLIDHEFVTEHTAGADEVLPLLSRVPVREYADRCGVSEDLIRAATRRFAAAASATTYEDLGIQQAPNSTLVSYLNKLLWILTGNFGRPGTMYLHSSLVSIAGGGSGSGTRPTPSRARRAAALAGAKLTTVAAQTVAHGVPLAGRSPVPDGVLNALARTAVDRMAPMLSGSLATGVGSKGARTTPVTGAPVIGGLIPCNSIADEILTDHPDRFRAMWIDSSNPAHSLPDSGRMAEALRALDLVVVVDVAFTETARLADYVLPAATQYEKWEATFFNFEFPHNVFQLRAPLLDPLPGTLPESEIYSRVLRALGAVNPDVLARLRIAAGTGRDAFALAFFAAAAADPSLLGQAAYVLHETLGTTLPDDARTAAFLWGAAHMCALANPDAVARAGYDGPGLRPGEKLFDAILAERSGVTFTVDTWDDVWQYVRGKDRRFTVAIPSLLESLGDLDEAPSSWTTEEFPFVLAAGERRAFTANTIIRDPDWRRRDRNGALRISPADAQQLGVETGGRVRIVTETGAAETEVEVTDTLQPGHITLPNGMGVDDPTNEAGNSPTRVGVALNTLTGTRHRDPIAGTPWHKYVPARLEPLP</sequence>
<dbReference type="InterPro" id="IPR006657">
    <property type="entry name" value="MoPterin_dinucl-bd_dom"/>
</dbReference>
<gene>
    <name evidence="7" type="ORF">ACFPQB_04085</name>
</gene>
<feature type="domain" description="4Fe-4S Mo/W bis-MGD-type" evidence="6">
    <location>
        <begin position="13"/>
        <end position="69"/>
    </location>
</feature>
<dbReference type="Pfam" id="PF00384">
    <property type="entry name" value="Molybdopterin"/>
    <property type="match status" value="1"/>
</dbReference>
<dbReference type="PANTHER" id="PTHR43105">
    <property type="entry name" value="RESPIRATORY NITRATE REDUCTASE"/>
    <property type="match status" value="1"/>
</dbReference>
<dbReference type="EMBL" id="JBHSNS010000001">
    <property type="protein sequence ID" value="MFC5728082.1"/>
    <property type="molecule type" value="Genomic_DNA"/>
</dbReference>
<reference evidence="8" key="1">
    <citation type="journal article" date="2019" name="Int. J. Syst. Evol. Microbiol.">
        <title>The Global Catalogue of Microorganisms (GCM) 10K type strain sequencing project: providing services to taxonomists for standard genome sequencing and annotation.</title>
        <authorList>
            <consortium name="The Broad Institute Genomics Platform"/>
            <consortium name="The Broad Institute Genome Sequencing Center for Infectious Disease"/>
            <person name="Wu L."/>
            <person name="Ma J."/>
        </authorList>
    </citation>
    <scope>NUCLEOTIDE SEQUENCE [LARGE SCALE GENOMIC DNA]</scope>
    <source>
        <strain evidence="8">YIM 94188</strain>
    </source>
</reference>
<dbReference type="SUPFAM" id="SSF53706">
    <property type="entry name" value="Formate dehydrogenase/DMSO reductase, domains 1-3"/>
    <property type="match status" value="1"/>
</dbReference>
<dbReference type="RefSeq" id="WP_136431736.1">
    <property type="nucleotide sequence ID" value="NZ_JBHSNS010000001.1"/>
</dbReference>
<keyword evidence="1" id="KW-0004">4Fe-4S</keyword>